<dbReference type="AlphaFoldDB" id="A0A0J7K6A8"/>
<dbReference type="OrthoDB" id="7695407at2759"/>
<dbReference type="InterPro" id="IPR027806">
    <property type="entry name" value="HARBI1_dom"/>
</dbReference>
<keyword evidence="6" id="KW-0378">Hydrolase</keyword>
<organism evidence="9 10">
    <name type="scientific">Lasius niger</name>
    <name type="common">Black garden ant</name>
    <dbReference type="NCBI Taxonomy" id="67767"/>
    <lineage>
        <taxon>Eukaryota</taxon>
        <taxon>Metazoa</taxon>
        <taxon>Ecdysozoa</taxon>
        <taxon>Arthropoda</taxon>
        <taxon>Hexapoda</taxon>
        <taxon>Insecta</taxon>
        <taxon>Pterygota</taxon>
        <taxon>Neoptera</taxon>
        <taxon>Endopterygota</taxon>
        <taxon>Hymenoptera</taxon>
        <taxon>Apocrita</taxon>
        <taxon>Aculeata</taxon>
        <taxon>Formicoidea</taxon>
        <taxon>Formicidae</taxon>
        <taxon>Formicinae</taxon>
        <taxon>Lasius</taxon>
        <taxon>Lasius</taxon>
    </lineage>
</organism>
<sequence>MGSYQERLIDRFLKTGPLRNLPLANAQYAYREGRSTETALHHLVGRIETQLEAKGYAIGTFLEIEGAFDSNSNRAIKEATTRGAFRFLTQRLRGLQRKPARIVGYIERTIPQLYREQFREHFRMTPTTYNRLEQRLAPILQGDIGVKCHIPVRKQLLATLWLLATPDSYMSVGERFDISKSSLSVSFMRVVQALNDIVEDVVQWPRGDRLATVKQKFQRLSVLPDIIGAVDGTRISIKEPHEDSLSYKTYKKKYAVILQAVCDSELVFLDCFAGYPGSVGDIRVFKNSDLWSEVQRDRQLYFPNEEYIIGDKAYLLH</sequence>
<evidence type="ECO:0000256" key="2">
    <source>
        <dbReference type="ARBA" id="ARBA00004123"/>
    </source>
</evidence>
<evidence type="ECO:0000259" key="8">
    <source>
        <dbReference type="Pfam" id="PF13359"/>
    </source>
</evidence>
<gene>
    <name evidence="9" type="ORF">RF55_15468</name>
</gene>
<dbReference type="PANTHER" id="PTHR22930">
    <property type="match status" value="1"/>
</dbReference>
<evidence type="ECO:0000256" key="1">
    <source>
        <dbReference type="ARBA" id="ARBA00001968"/>
    </source>
</evidence>
<comment type="cofactor">
    <cofactor evidence="1">
        <name>a divalent metal cation</name>
        <dbReference type="ChEBI" id="CHEBI:60240"/>
    </cofactor>
</comment>
<feature type="domain" description="DDE Tnp4" evidence="8">
    <location>
        <begin position="230"/>
        <end position="315"/>
    </location>
</feature>
<keyword evidence="4" id="KW-0540">Nuclease</keyword>
<evidence type="ECO:0000256" key="3">
    <source>
        <dbReference type="ARBA" id="ARBA00006958"/>
    </source>
</evidence>
<accession>A0A0J7K6A8</accession>
<dbReference type="GO" id="GO:0046872">
    <property type="term" value="F:metal ion binding"/>
    <property type="evidence" value="ECO:0007669"/>
    <property type="project" value="UniProtKB-KW"/>
</dbReference>
<evidence type="ECO:0000313" key="9">
    <source>
        <dbReference type="EMBL" id="KMQ85779.1"/>
    </source>
</evidence>
<dbReference type="EMBL" id="LBMM01013166">
    <property type="protein sequence ID" value="KMQ85779.1"/>
    <property type="molecule type" value="Genomic_DNA"/>
</dbReference>
<dbReference type="Pfam" id="PF13359">
    <property type="entry name" value="DDE_Tnp_4"/>
    <property type="match status" value="1"/>
</dbReference>
<evidence type="ECO:0000256" key="7">
    <source>
        <dbReference type="ARBA" id="ARBA00023242"/>
    </source>
</evidence>
<name>A0A0J7K6A8_LASNI</name>
<dbReference type="PANTHER" id="PTHR22930:SF85">
    <property type="entry name" value="GH03217P-RELATED"/>
    <property type="match status" value="1"/>
</dbReference>
<dbReference type="GO" id="GO:0004518">
    <property type="term" value="F:nuclease activity"/>
    <property type="evidence" value="ECO:0007669"/>
    <property type="project" value="UniProtKB-KW"/>
</dbReference>
<dbReference type="InterPro" id="IPR045249">
    <property type="entry name" value="HARBI1-like"/>
</dbReference>
<protein>
    <submittedName>
        <fullName evidence="9">Nuclease harbi1</fullName>
    </submittedName>
</protein>
<evidence type="ECO:0000256" key="5">
    <source>
        <dbReference type="ARBA" id="ARBA00022723"/>
    </source>
</evidence>
<proteinExistence type="inferred from homology"/>
<dbReference type="PaxDb" id="67767-A0A0J7K6A8"/>
<comment type="subcellular location">
    <subcellularLocation>
        <location evidence="2">Nucleus</location>
    </subcellularLocation>
</comment>
<keyword evidence="7" id="KW-0539">Nucleus</keyword>
<dbReference type="Proteomes" id="UP000036403">
    <property type="component" value="Unassembled WGS sequence"/>
</dbReference>
<evidence type="ECO:0000256" key="6">
    <source>
        <dbReference type="ARBA" id="ARBA00022801"/>
    </source>
</evidence>
<evidence type="ECO:0000313" key="10">
    <source>
        <dbReference type="Proteomes" id="UP000036403"/>
    </source>
</evidence>
<comment type="caution">
    <text evidence="9">The sequence shown here is derived from an EMBL/GenBank/DDBJ whole genome shotgun (WGS) entry which is preliminary data.</text>
</comment>
<dbReference type="STRING" id="67767.A0A0J7K6A8"/>
<dbReference type="GO" id="GO:0005634">
    <property type="term" value="C:nucleus"/>
    <property type="evidence" value="ECO:0007669"/>
    <property type="project" value="UniProtKB-SubCell"/>
</dbReference>
<comment type="similarity">
    <text evidence="3">Belongs to the HARBI1 family.</text>
</comment>
<keyword evidence="10" id="KW-1185">Reference proteome</keyword>
<keyword evidence="5" id="KW-0479">Metal-binding</keyword>
<reference evidence="9 10" key="1">
    <citation type="submission" date="2015-04" db="EMBL/GenBank/DDBJ databases">
        <title>Lasius niger genome sequencing.</title>
        <authorList>
            <person name="Konorov E.A."/>
            <person name="Nikitin M.A."/>
            <person name="Kirill M.V."/>
            <person name="Chang P."/>
        </authorList>
    </citation>
    <scope>NUCLEOTIDE SEQUENCE [LARGE SCALE GENOMIC DNA]</scope>
    <source>
        <tissue evidence="9">Whole</tissue>
    </source>
</reference>
<evidence type="ECO:0000256" key="4">
    <source>
        <dbReference type="ARBA" id="ARBA00022722"/>
    </source>
</evidence>
<dbReference type="GO" id="GO:0016787">
    <property type="term" value="F:hydrolase activity"/>
    <property type="evidence" value="ECO:0007669"/>
    <property type="project" value="UniProtKB-KW"/>
</dbReference>